<keyword evidence="2" id="KW-1185">Reference proteome</keyword>
<gene>
    <name evidence="1" type="ORF">J2D77_13325</name>
</gene>
<reference evidence="1" key="1">
    <citation type="submission" date="2021-03" db="EMBL/GenBank/DDBJ databases">
        <title>The complete genome sequence of Acetobacter sp. TBRC 12339.</title>
        <authorList>
            <person name="Charoenyingcharoen P."/>
            <person name="Yukphan P."/>
        </authorList>
    </citation>
    <scope>NUCLEOTIDE SEQUENCE</scope>
    <source>
        <strain evidence="1">TBRC 12339</strain>
    </source>
</reference>
<dbReference type="InterPro" id="IPR003718">
    <property type="entry name" value="OsmC/Ohr_fam"/>
</dbReference>
<evidence type="ECO:0000313" key="2">
    <source>
        <dbReference type="Proteomes" id="UP000664073"/>
    </source>
</evidence>
<dbReference type="PANTHER" id="PTHR42830:SF2">
    <property type="entry name" value="OSMC_OHR FAMILY PROTEIN"/>
    <property type="match status" value="1"/>
</dbReference>
<name>A0A939HR76_9PROT</name>
<proteinExistence type="predicted"/>
<comment type="caution">
    <text evidence="1">The sequence shown here is derived from an EMBL/GenBank/DDBJ whole genome shotgun (WGS) entry which is preliminary data.</text>
</comment>
<dbReference type="RefSeq" id="WP_207846807.1">
    <property type="nucleotide sequence ID" value="NZ_JAFVMH010000007.1"/>
</dbReference>
<dbReference type="Pfam" id="PF02566">
    <property type="entry name" value="OsmC"/>
    <property type="match status" value="1"/>
</dbReference>
<organism evidence="1 2">
    <name type="scientific">Acetobacter garciniae</name>
    <dbReference type="NCBI Taxonomy" id="2817435"/>
    <lineage>
        <taxon>Bacteria</taxon>
        <taxon>Pseudomonadati</taxon>
        <taxon>Pseudomonadota</taxon>
        <taxon>Alphaproteobacteria</taxon>
        <taxon>Acetobacterales</taxon>
        <taxon>Acetobacteraceae</taxon>
        <taxon>Acetobacter</taxon>
    </lineage>
</organism>
<dbReference type="SUPFAM" id="SSF82784">
    <property type="entry name" value="OsmC-like"/>
    <property type="match status" value="1"/>
</dbReference>
<dbReference type="EMBL" id="JAFVMH010000007">
    <property type="protein sequence ID" value="MBO1326131.1"/>
    <property type="molecule type" value="Genomic_DNA"/>
</dbReference>
<evidence type="ECO:0000313" key="1">
    <source>
        <dbReference type="EMBL" id="MBO1326131.1"/>
    </source>
</evidence>
<sequence>MAEQRHTYTVKVVWTGNTGEGTAQYRGYSRDHVILAEGKPPIDGSSDPAFRGDASRWNPEELLVASLSACHKLWYLGLCAQAGVVVLAYEDEAEGSMVEQADGAGQFTAVELRPRVTISATSDTAKATALHQQAHAMCFIARSVNFPLSVVPVIIQHAASAP</sequence>
<dbReference type="InterPro" id="IPR052707">
    <property type="entry name" value="OsmC_Ohr_Peroxiredoxin"/>
</dbReference>
<protein>
    <submittedName>
        <fullName evidence="1">OsmC family protein</fullName>
    </submittedName>
</protein>
<accession>A0A939HR76</accession>
<dbReference type="InterPro" id="IPR015946">
    <property type="entry name" value="KH_dom-like_a/b"/>
</dbReference>
<dbReference type="Proteomes" id="UP000664073">
    <property type="component" value="Unassembled WGS sequence"/>
</dbReference>
<dbReference type="PANTHER" id="PTHR42830">
    <property type="entry name" value="OSMOTICALLY INDUCIBLE FAMILY PROTEIN"/>
    <property type="match status" value="1"/>
</dbReference>
<dbReference type="InterPro" id="IPR036102">
    <property type="entry name" value="OsmC/Ohrsf"/>
</dbReference>
<dbReference type="AlphaFoldDB" id="A0A939HR76"/>
<dbReference type="Gene3D" id="3.30.300.20">
    <property type="match status" value="1"/>
</dbReference>